<dbReference type="InterPro" id="IPR011333">
    <property type="entry name" value="SKP1/BTB/POZ_sf"/>
</dbReference>
<feature type="compositionally biased region" description="Polar residues" evidence="1">
    <location>
        <begin position="1"/>
        <end position="18"/>
    </location>
</feature>
<feature type="region of interest" description="Disordered" evidence="1">
    <location>
        <begin position="214"/>
        <end position="249"/>
    </location>
</feature>
<feature type="region of interest" description="Disordered" evidence="1">
    <location>
        <begin position="1"/>
        <end position="38"/>
    </location>
</feature>
<name>A0A0B7G1H9_THACB</name>
<evidence type="ECO:0008006" key="4">
    <source>
        <dbReference type="Google" id="ProtNLM"/>
    </source>
</evidence>
<organism evidence="2 3">
    <name type="scientific">Thanatephorus cucumeris (strain AG1-IB / isolate 7/3/14)</name>
    <name type="common">Lettuce bottom rot fungus</name>
    <name type="synonym">Rhizoctonia solani</name>
    <dbReference type="NCBI Taxonomy" id="1108050"/>
    <lineage>
        <taxon>Eukaryota</taxon>
        <taxon>Fungi</taxon>
        <taxon>Dikarya</taxon>
        <taxon>Basidiomycota</taxon>
        <taxon>Agaricomycotina</taxon>
        <taxon>Agaricomycetes</taxon>
        <taxon>Cantharellales</taxon>
        <taxon>Ceratobasidiaceae</taxon>
        <taxon>Rhizoctonia</taxon>
        <taxon>Rhizoctonia solani AG-1</taxon>
    </lineage>
</organism>
<dbReference type="Proteomes" id="UP000059188">
    <property type="component" value="Unassembled WGS sequence"/>
</dbReference>
<feature type="compositionally biased region" description="Basic and acidic residues" evidence="1">
    <location>
        <begin position="110"/>
        <end position="124"/>
    </location>
</feature>
<feature type="compositionally biased region" description="Basic and acidic residues" evidence="1">
    <location>
        <begin position="141"/>
        <end position="159"/>
    </location>
</feature>
<evidence type="ECO:0000313" key="2">
    <source>
        <dbReference type="EMBL" id="CEL63815.1"/>
    </source>
</evidence>
<evidence type="ECO:0000313" key="3">
    <source>
        <dbReference type="Proteomes" id="UP000059188"/>
    </source>
</evidence>
<protein>
    <recommendedName>
        <fullName evidence="4">BTB/POZ domain-containing protein</fullName>
    </recommendedName>
</protein>
<dbReference type="AlphaFoldDB" id="A0A0B7G1H9"/>
<feature type="compositionally biased region" description="Polar residues" evidence="1">
    <location>
        <begin position="181"/>
        <end position="192"/>
    </location>
</feature>
<keyword evidence="3" id="KW-1185">Reference proteome</keyword>
<proteinExistence type="predicted"/>
<feature type="region of interest" description="Disordered" evidence="1">
    <location>
        <begin position="50"/>
        <end position="196"/>
    </location>
</feature>
<dbReference type="STRING" id="1108050.A0A0B7G1H9"/>
<sequence length="543" mass="58187">MATTLSRQTSASDLNSHYQAAAGEAVPPSPKSPTFLKSHSLKSLQFAAWLSRGTGQGPQSPRLKNMQIPDPLPTNPSDATAQAPGAPGNGAAVARTPQHVHASSLLRSETPNEKDEPIDEHPVIDIRAPTPSNPTLPLVINRRESPPRRESPVPRRDSPIMRQDLSIPGRASPAPSGLRSLHTSKSHSQLNSPPRAAPLQLNLASSRQPLLRAALKPPSPTKSTSSNSQFLPLLPPPRQAPIVVKDTPPSSPLPPFHPVLLSAVPTRPVVPSQVIVQLETSTLTQRTTVATLAARPSRLATYLQALVPVAGSKEASLDSTFSSLFAAHLAQAGIVPQLQNSQNGPIHIFLDRPSAPYTHILTYLRSSGSTPGVLPRAASLALSAEPVRVEALCELRDEAKYLELTELVELCDKELRARAPRLRSTVSSSSLREFKFGNGVDGGTPRTSGLDESRLKDFKFGTSGVGSLREEEGEGEHAVEVPPIVYEKRGSHAGMVTTVPPRNAQTLNSKVGTRTLRSPQSHGRMRTISEVQYVSTGDGKLWV</sequence>
<dbReference type="EMBL" id="LN679108">
    <property type="protein sequence ID" value="CEL63815.1"/>
    <property type="molecule type" value="Genomic_DNA"/>
</dbReference>
<dbReference type="OrthoDB" id="3363734at2759"/>
<dbReference type="Gene3D" id="3.30.710.10">
    <property type="entry name" value="Potassium Channel Kv1.1, Chain A"/>
    <property type="match status" value="1"/>
</dbReference>
<accession>A0A0B7G1H9</accession>
<evidence type="ECO:0000256" key="1">
    <source>
        <dbReference type="SAM" id="MobiDB-lite"/>
    </source>
</evidence>
<reference evidence="2 3" key="1">
    <citation type="submission" date="2014-11" db="EMBL/GenBank/DDBJ databases">
        <authorList>
            <person name="Wibberg Daniel"/>
        </authorList>
    </citation>
    <scope>NUCLEOTIDE SEQUENCE [LARGE SCALE GENOMIC DNA]</scope>
    <source>
        <strain evidence="2">Rhizoctonia solani AG1-IB 7/3/14</strain>
    </source>
</reference>
<feature type="compositionally biased region" description="Low complexity" evidence="1">
    <location>
        <begin position="79"/>
        <end position="94"/>
    </location>
</feature>
<gene>
    <name evidence="2" type="ORF">RSOLAG1IB_05579</name>
</gene>